<reference evidence="7 8" key="1">
    <citation type="submission" date="2014-03" db="EMBL/GenBank/DDBJ databases">
        <title>Draft genome of the hookworm Oesophagostomum dentatum.</title>
        <authorList>
            <person name="Mitreva M."/>
        </authorList>
    </citation>
    <scope>NUCLEOTIDE SEQUENCE [LARGE SCALE GENOMIC DNA]</scope>
    <source>
        <strain evidence="7 8">OD-Hann</strain>
    </source>
</reference>
<dbReference type="Pfam" id="PF07701">
    <property type="entry name" value="HNOBA"/>
    <property type="match status" value="2"/>
</dbReference>
<dbReference type="OrthoDB" id="6127067at2759"/>
<dbReference type="GO" id="GO:0008074">
    <property type="term" value="C:guanylate cyclase complex, soluble"/>
    <property type="evidence" value="ECO:0007669"/>
    <property type="project" value="TreeGrafter"/>
</dbReference>
<evidence type="ECO:0000256" key="5">
    <source>
        <dbReference type="ARBA" id="ARBA00023293"/>
    </source>
</evidence>
<keyword evidence="4" id="KW-0456">Lyase</keyword>
<evidence type="ECO:0000256" key="3">
    <source>
        <dbReference type="ARBA" id="ARBA00022741"/>
    </source>
</evidence>
<dbReference type="InterPro" id="IPR001054">
    <property type="entry name" value="A/G_cyclase"/>
</dbReference>
<organism evidence="7 8">
    <name type="scientific">Oesophagostomum dentatum</name>
    <name type="common">Nodular worm</name>
    <dbReference type="NCBI Taxonomy" id="61180"/>
    <lineage>
        <taxon>Eukaryota</taxon>
        <taxon>Metazoa</taxon>
        <taxon>Ecdysozoa</taxon>
        <taxon>Nematoda</taxon>
        <taxon>Chromadorea</taxon>
        <taxon>Rhabditida</taxon>
        <taxon>Rhabditina</taxon>
        <taxon>Rhabditomorpha</taxon>
        <taxon>Strongyloidea</taxon>
        <taxon>Strongylidae</taxon>
        <taxon>Oesophagostomum</taxon>
    </lineage>
</organism>
<dbReference type="CDD" id="cd07302">
    <property type="entry name" value="CHD"/>
    <property type="match status" value="1"/>
</dbReference>
<dbReference type="GO" id="GO:0070482">
    <property type="term" value="P:response to oxygen levels"/>
    <property type="evidence" value="ECO:0007669"/>
    <property type="project" value="TreeGrafter"/>
</dbReference>
<proteinExistence type="predicted"/>
<dbReference type="Pfam" id="PF00211">
    <property type="entry name" value="Guanylate_cyc"/>
    <property type="match status" value="1"/>
</dbReference>
<dbReference type="SMART" id="SM00044">
    <property type="entry name" value="CYCc"/>
    <property type="match status" value="1"/>
</dbReference>
<dbReference type="PROSITE" id="PS50125">
    <property type="entry name" value="GUANYLATE_CYCLASE_2"/>
    <property type="match status" value="1"/>
</dbReference>
<name>A0A0B1TDP6_OESDE</name>
<evidence type="ECO:0000313" key="7">
    <source>
        <dbReference type="EMBL" id="KHJ95633.1"/>
    </source>
</evidence>
<dbReference type="InterPro" id="IPR011645">
    <property type="entry name" value="HNOB_dom_associated"/>
</dbReference>
<keyword evidence="3" id="KW-0547">Nucleotide-binding</keyword>
<protein>
    <recommendedName>
        <fullName evidence="2">guanylate cyclase</fullName>
        <ecNumber evidence="2">4.6.1.2</ecNumber>
    </recommendedName>
</protein>
<evidence type="ECO:0000313" key="8">
    <source>
        <dbReference type="Proteomes" id="UP000053660"/>
    </source>
</evidence>
<evidence type="ECO:0000259" key="6">
    <source>
        <dbReference type="PROSITE" id="PS50125"/>
    </source>
</evidence>
<dbReference type="GO" id="GO:0004383">
    <property type="term" value="F:guanylate cyclase activity"/>
    <property type="evidence" value="ECO:0007669"/>
    <property type="project" value="UniProtKB-EC"/>
</dbReference>
<dbReference type="PANTHER" id="PTHR45655">
    <property type="entry name" value="GUANYLATE CYCLASE SOLUBLE SUBUNIT BETA-2"/>
    <property type="match status" value="1"/>
</dbReference>
<dbReference type="Gene3D" id="6.10.250.780">
    <property type="match status" value="1"/>
</dbReference>
<dbReference type="SUPFAM" id="SSF55073">
    <property type="entry name" value="Nucleotide cyclase"/>
    <property type="match status" value="1"/>
</dbReference>
<evidence type="ECO:0000256" key="4">
    <source>
        <dbReference type="ARBA" id="ARBA00023239"/>
    </source>
</evidence>
<dbReference type="InterPro" id="IPR029787">
    <property type="entry name" value="Nucleotide_cyclase"/>
</dbReference>
<evidence type="ECO:0000256" key="1">
    <source>
        <dbReference type="ARBA" id="ARBA00001436"/>
    </source>
</evidence>
<dbReference type="EMBL" id="KN549901">
    <property type="protein sequence ID" value="KHJ95633.1"/>
    <property type="molecule type" value="Genomic_DNA"/>
</dbReference>
<dbReference type="GO" id="GO:0000166">
    <property type="term" value="F:nucleotide binding"/>
    <property type="evidence" value="ECO:0007669"/>
    <property type="project" value="UniProtKB-KW"/>
</dbReference>
<evidence type="ECO:0000256" key="2">
    <source>
        <dbReference type="ARBA" id="ARBA00012202"/>
    </source>
</evidence>
<comment type="catalytic activity">
    <reaction evidence="1">
        <text>GTP = 3',5'-cyclic GMP + diphosphate</text>
        <dbReference type="Rhea" id="RHEA:13665"/>
        <dbReference type="ChEBI" id="CHEBI:33019"/>
        <dbReference type="ChEBI" id="CHEBI:37565"/>
        <dbReference type="ChEBI" id="CHEBI:57746"/>
        <dbReference type="EC" id="4.6.1.2"/>
    </reaction>
</comment>
<feature type="domain" description="Guanylate cyclase" evidence="6">
    <location>
        <begin position="122"/>
        <end position="195"/>
    </location>
</feature>
<gene>
    <name evidence="7" type="ORF">OESDEN_04419</name>
</gene>
<keyword evidence="5" id="KW-0141">cGMP biosynthesis</keyword>
<sequence length="215" mass="24317">MYLCSPYVTSIPELLQYGLRLTAMPLHDATRDLILLNQQRLSDVEMKLSIHANSQLYFFFLKFSDCSLQLEANNEQLETMAKDLEIEKGKTDALLSEMLPATVAQQLKGGLTVDAREYESATVMFSDVPSFQQIVPVCQPKDVVYLLNNLFTRFDRLVVLQKAYKVETVGDSYMSVGGIPDIVDDHCEVICHLALGVDILEIQQISKIAHFFHTH</sequence>
<dbReference type="Proteomes" id="UP000053660">
    <property type="component" value="Unassembled WGS sequence"/>
</dbReference>
<accession>A0A0B1TDP6</accession>
<dbReference type="Gene3D" id="3.30.70.1230">
    <property type="entry name" value="Nucleotide cyclase"/>
    <property type="match status" value="1"/>
</dbReference>
<dbReference type="PANTHER" id="PTHR45655:SF16">
    <property type="entry name" value="SOLUBLE GUANYLATE CYCLASE GCY-36"/>
    <property type="match status" value="1"/>
</dbReference>
<dbReference type="EC" id="4.6.1.2" evidence="2"/>
<dbReference type="AlphaFoldDB" id="A0A0B1TDP6"/>
<dbReference type="GO" id="GO:0019934">
    <property type="term" value="P:cGMP-mediated signaling"/>
    <property type="evidence" value="ECO:0007669"/>
    <property type="project" value="TreeGrafter"/>
</dbReference>
<keyword evidence="8" id="KW-1185">Reference proteome</keyword>